<dbReference type="InterPro" id="IPR020806">
    <property type="entry name" value="PKS_PP-bd"/>
</dbReference>
<dbReference type="InterPro" id="IPR010071">
    <property type="entry name" value="AA_adenyl_dom"/>
</dbReference>
<dbReference type="Proteomes" id="UP001597097">
    <property type="component" value="Unassembled WGS sequence"/>
</dbReference>
<comment type="caution">
    <text evidence="4">The sequence shown here is derived from an EMBL/GenBank/DDBJ whole genome shotgun (WGS) entry which is preliminary data.</text>
</comment>
<evidence type="ECO:0000256" key="2">
    <source>
        <dbReference type="ARBA" id="ARBA00022553"/>
    </source>
</evidence>
<dbReference type="CDD" id="cd05930">
    <property type="entry name" value="A_NRPS"/>
    <property type="match status" value="1"/>
</dbReference>
<dbReference type="RefSeq" id="WP_219529644.1">
    <property type="nucleotide sequence ID" value="NZ_JAHKRM010000007.1"/>
</dbReference>
<organism evidence="4 5">
    <name type="scientific">Nonomuraea guangzhouensis</name>
    <dbReference type="NCBI Taxonomy" id="1291555"/>
    <lineage>
        <taxon>Bacteria</taxon>
        <taxon>Bacillati</taxon>
        <taxon>Actinomycetota</taxon>
        <taxon>Actinomycetes</taxon>
        <taxon>Streptosporangiales</taxon>
        <taxon>Streptosporangiaceae</taxon>
        <taxon>Nonomuraea</taxon>
    </lineage>
</organism>
<dbReference type="InterPro" id="IPR013120">
    <property type="entry name" value="FAR_NAD-bd"/>
</dbReference>
<dbReference type="SMART" id="SM00823">
    <property type="entry name" value="PKS_PP"/>
    <property type="match status" value="1"/>
</dbReference>
<name>A0ABW4GEI5_9ACTN</name>
<sequence>MTGLQSFAGQAVDFGAFQPIWALIEEQVDRHPERPAVTFDGRMLTYRQLDGLVNGLAATLAEHGVGKGDVVAVLLVNSLELPITYLALMKLGAAFVPLDPSWPEDRIRDTFGVLPAGPILCATADALPRELRHRAVTVEVGRIDPAPRRAAAPVGPDDLIYGYFTSGTTGTPKCAMNRHAGLTNRFRFMTRYFAATGDDVVLQNSRHTSDSSLWQLFWPLTTGGHTVLPVQGEFLNLQHTIDLIAEYGITTADFVSSVFNALVAIVDSDEQALRKLSSLRRLIVGSEAVNSHAVHRLMALLPGLEVTNGYGPTEASIGMVFHRVSGADGDTIPLGRPIDNCYAVVVDDDLRPVPPGATGEIAIGGDCLGEGYLGDPAATAKAFVRNPFPERIPGDRLYLTGDLGHLDDEGRLFFSGRKDFQVKIHGVRIELGEIEVAAERCPGVRQAEVLVAEQAGTKALALFASGGGLTETGLREHLRRTLPRTSMPRYFFLLPEMPLNDNGKVDRGRLQTVLDGRLAEDTARLAESAPTATLADQVLRTLRSALGRPGLTADTHFAEAGGDSIQALSVVHMITAECGVRVDVKDLYDHPTADELTPLIERRRRDGVAIEDESVLMARDATVPEGEPVRPADRSGQLRTVLVTGATGFVGSRLVHELLARTDLRVRCLARAADDAGATARVVGALIERGLWEPRFADRLEGFAGDLALPGLGLAARTWEHLARTCDLVLHNGALVNFLFDYRAHRQVNVRGTIELVRLAMAYRPVPVHYVSTLAALQDEALRHDDRLPEDYEPSLARTPAGGYSRSKWIAERYLAEARRRGALVTVLRLGEVMPSADNGYPNPVAFTHLLLSAFLRLGVRPDVATRSDYTPVDYVAARVAAAVCDRAAWGRTLHVFRAESVCFDDVLLRAGVAIAPIPCGDFVTLVREAGRTTADRELTTLASLLPTPRGTDEDGLKQAFADLLTDNPALFRKDECRRLEQRWQLDDGSLDGSITAYHARLASGRAVKGHRQVPTG</sequence>
<evidence type="ECO:0000313" key="5">
    <source>
        <dbReference type="Proteomes" id="UP001597097"/>
    </source>
</evidence>
<accession>A0ABW4GEI5</accession>
<dbReference type="PANTHER" id="PTHR44845:SF6">
    <property type="entry name" value="BETA-ALANINE-ACTIVATING ENZYME"/>
    <property type="match status" value="1"/>
</dbReference>
<keyword evidence="5" id="KW-1185">Reference proteome</keyword>
<dbReference type="PROSITE" id="PS50075">
    <property type="entry name" value="CARRIER"/>
    <property type="match status" value="1"/>
</dbReference>
<evidence type="ECO:0000256" key="1">
    <source>
        <dbReference type="ARBA" id="ARBA00022450"/>
    </source>
</evidence>
<evidence type="ECO:0000313" key="4">
    <source>
        <dbReference type="EMBL" id="MFD1541041.1"/>
    </source>
</evidence>
<dbReference type="NCBIfam" id="TIGR01733">
    <property type="entry name" value="AA-adenyl-dom"/>
    <property type="match status" value="1"/>
</dbReference>
<feature type="domain" description="Carrier" evidence="3">
    <location>
        <begin position="529"/>
        <end position="604"/>
    </location>
</feature>
<protein>
    <submittedName>
        <fullName evidence="4">Amino acid adenylation domain-containing protein</fullName>
    </submittedName>
</protein>
<dbReference type="EMBL" id="JBHUCM010000023">
    <property type="protein sequence ID" value="MFD1541041.1"/>
    <property type="molecule type" value="Genomic_DNA"/>
</dbReference>
<keyword evidence="1" id="KW-0596">Phosphopantetheine</keyword>
<dbReference type="Pfam" id="PF00501">
    <property type="entry name" value="AMP-binding"/>
    <property type="match status" value="1"/>
</dbReference>
<keyword evidence="2" id="KW-0597">Phosphoprotein</keyword>
<evidence type="ECO:0000259" key="3">
    <source>
        <dbReference type="PROSITE" id="PS50075"/>
    </source>
</evidence>
<dbReference type="InterPro" id="IPR009081">
    <property type="entry name" value="PP-bd_ACP"/>
</dbReference>
<dbReference type="InterPro" id="IPR010080">
    <property type="entry name" value="Thioester_reductase-like_dom"/>
</dbReference>
<dbReference type="NCBIfam" id="TIGR01746">
    <property type="entry name" value="Thioester-redct"/>
    <property type="match status" value="1"/>
</dbReference>
<dbReference type="Pfam" id="PF00550">
    <property type="entry name" value="PP-binding"/>
    <property type="match status" value="1"/>
</dbReference>
<proteinExistence type="predicted"/>
<reference evidence="5" key="1">
    <citation type="journal article" date="2019" name="Int. J. Syst. Evol. Microbiol.">
        <title>The Global Catalogue of Microorganisms (GCM) 10K type strain sequencing project: providing services to taxonomists for standard genome sequencing and annotation.</title>
        <authorList>
            <consortium name="The Broad Institute Genomics Platform"/>
            <consortium name="The Broad Institute Genome Sequencing Center for Infectious Disease"/>
            <person name="Wu L."/>
            <person name="Ma J."/>
        </authorList>
    </citation>
    <scope>NUCLEOTIDE SEQUENCE [LARGE SCALE GENOMIC DNA]</scope>
    <source>
        <strain evidence="5">CGMCC 1.15399</strain>
    </source>
</reference>
<dbReference type="PANTHER" id="PTHR44845">
    <property type="entry name" value="CARRIER DOMAIN-CONTAINING PROTEIN"/>
    <property type="match status" value="1"/>
</dbReference>
<gene>
    <name evidence="4" type="ORF">ACFSJ0_28560</name>
</gene>
<dbReference type="Pfam" id="PF07993">
    <property type="entry name" value="NAD_binding_4"/>
    <property type="match status" value="1"/>
</dbReference>
<dbReference type="InterPro" id="IPR000873">
    <property type="entry name" value="AMP-dep_synth/lig_dom"/>
</dbReference>